<dbReference type="PANTHER" id="PTHR34180:SF1">
    <property type="entry name" value="BETA-ALANYL-DOPAMINE_CARCININE HYDROLASE"/>
    <property type="match status" value="1"/>
</dbReference>
<comment type="caution">
    <text evidence="2">The sequence shown here is derived from an EMBL/GenBank/DDBJ whole genome shotgun (WGS) entry which is preliminary data.</text>
</comment>
<dbReference type="Gene3D" id="3.60.60.10">
    <property type="entry name" value="Penicillin V Acylase, Chain A"/>
    <property type="match status" value="1"/>
</dbReference>
<evidence type="ECO:0000313" key="3">
    <source>
        <dbReference type="Proteomes" id="UP000034774"/>
    </source>
</evidence>
<dbReference type="Pfam" id="PF03417">
    <property type="entry name" value="AAT"/>
    <property type="match status" value="1"/>
</dbReference>
<evidence type="ECO:0000259" key="1">
    <source>
        <dbReference type="Pfam" id="PF03417"/>
    </source>
</evidence>
<dbReference type="InterPro" id="IPR047794">
    <property type="entry name" value="C45_proenzyme-like"/>
</dbReference>
<protein>
    <recommendedName>
        <fullName evidence="1">Peptidase C45 hydrolase domain-containing protein</fullName>
    </recommendedName>
</protein>
<dbReference type="NCBIfam" id="NF040521">
    <property type="entry name" value="C45_proenzyme"/>
    <property type="match status" value="1"/>
</dbReference>
<dbReference type="Proteomes" id="UP000034774">
    <property type="component" value="Unassembled WGS sequence"/>
</dbReference>
<reference evidence="2 3" key="1">
    <citation type="journal article" date="2015" name="Nature">
        <title>rRNA introns, odd ribosomes, and small enigmatic genomes across a large radiation of phyla.</title>
        <authorList>
            <person name="Brown C.T."/>
            <person name="Hug L.A."/>
            <person name="Thomas B.C."/>
            <person name="Sharon I."/>
            <person name="Castelle C.J."/>
            <person name="Singh A."/>
            <person name="Wilkins M.J."/>
            <person name="Williams K.H."/>
            <person name="Banfield J.F."/>
        </authorList>
    </citation>
    <scope>NUCLEOTIDE SEQUENCE [LARGE SCALE GENOMIC DNA]</scope>
</reference>
<dbReference type="STRING" id="1618572.UT17_C0006G0026"/>
<evidence type="ECO:0000313" key="2">
    <source>
        <dbReference type="EMBL" id="KKQ91551.1"/>
    </source>
</evidence>
<accession>A0A0G0PQA8</accession>
<dbReference type="PANTHER" id="PTHR34180">
    <property type="entry name" value="PEPTIDASE C45"/>
    <property type="match status" value="1"/>
</dbReference>
<dbReference type="AlphaFoldDB" id="A0A0G0PQA8"/>
<sequence>MKKKFPYLVLRGSRRAIGQAIGENFRSKIQESVLLRQETIPNYKDLKRQSQSHFLETLRYFPKLIEELTATAIAANVSVMDLFFANTRSLYDAGVASEKGELVIHDRCTTVVSFGTDGAIVGHNEDWDIKNIDDLYILKATIGEAKFIGINYVNELPGSAASMNSWGLVQGINEVHQKETVGIPKNFLARAVLESPTLIEAESMIRRVKQDTGFNHLLVQKDKVKNIEIAERKVKTTNLTNESYVHTNHFLTNLKKYETYRTKSSEHRYDKAKELLQNKMSEKEVVNILSDHSDTEYPICRHDSTMASLIFKPKIGEMIVCYGPPCKGEYEKYKL</sequence>
<name>A0A0G0PQA8_9BACT</name>
<feature type="domain" description="Peptidase C45 hydrolase" evidence="1">
    <location>
        <begin position="115"/>
        <end position="323"/>
    </location>
</feature>
<proteinExistence type="predicted"/>
<dbReference type="InterPro" id="IPR047801">
    <property type="entry name" value="Peptidase_C45"/>
</dbReference>
<dbReference type="EMBL" id="LBVU01000006">
    <property type="protein sequence ID" value="KKQ91551.1"/>
    <property type="molecule type" value="Genomic_DNA"/>
</dbReference>
<organism evidence="2 3">
    <name type="scientific">Candidatus Woesebacteria bacterium GW2011_GWB1_39_10</name>
    <dbReference type="NCBI Taxonomy" id="1618572"/>
    <lineage>
        <taxon>Bacteria</taxon>
        <taxon>Candidatus Woeseibacteriota</taxon>
    </lineage>
</organism>
<gene>
    <name evidence="2" type="ORF">UT17_C0006G0026</name>
</gene>
<dbReference type="InterPro" id="IPR005079">
    <property type="entry name" value="Peptidase_C45_hydrolase"/>
</dbReference>